<dbReference type="EMBL" id="KZ613940">
    <property type="protein sequence ID" value="PMD45460.1"/>
    <property type="molecule type" value="Genomic_DNA"/>
</dbReference>
<reference evidence="2 3" key="1">
    <citation type="submission" date="2016-04" db="EMBL/GenBank/DDBJ databases">
        <title>A degradative enzymes factory behind the ericoid mycorrhizal symbiosis.</title>
        <authorList>
            <consortium name="DOE Joint Genome Institute"/>
            <person name="Martino E."/>
            <person name="Morin E."/>
            <person name="Grelet G."/>
            <person name="Kuo A."/>
            <person name="Kohler A."/>
            <person name="Daghino S."/>
            <person name="Barry K."/>
            <person name="Choi C."/>
            <person name="Cichocki N."/>
            <person name="Clum A."/>
            <person name="Copeland A."/>
            <person name="Hainaut M."/>
            <person name="Haridas S."/>
            <person name="Labutti K."/>
            <person name="Lindquist E."/>
            <person name="Lipzen A."/>
            <person name="Khouja H.-R."/>
            <person name="Murat C."/>
            <person name="Ohm R."/>
            <person name="Olson A."/>
            <person name="Spatafora J."/>
            <person name="Veneault-Fourrey C."/>
            <person name="Henrissat B."/>
            <person name="Grigoriev I."/>
            <person name="Martin F."/>
            <person name="Perotto S."/>
        </authorList>
    </citation>
    <scope>NUCLEOTIDE SEQUENCE [LARGE SCALE GENOMIC DNA]</scope>
    <source>
        <strain evidence="2 3">F</strain>
    </source>
</reference>
<feature type="region of interest" description="Disordered" evidence="1">
    <location>
        <begin position="1"/>
        <end position="80"/>
    </location>
</feature>
<protein>
    <submittedName>
        <fullName evidence="2">Uncharacterized protein</fullName>
    </submittedName>
</protein>
<feature type="compositionally biased region" description="Polar residues" evidence="1">
    <location>
        <begin position="19"/>
        <end position="35"/>
    </location>
</feature>
<accession>A0A2J6S3W0</accession>
<proteinExistence type="predicted"/>
<evidence type="ECO:0000313" key="2">
    <source>
        <dbReference type="EMBL" id="PMD45460.1"/>
    </source>
</evidence>
<dbReference type="AlphaFoldDB" id="A0A2J6S3W0"/>
<dbReference type="Proteomes" id="UP000235786">
    <property type="component" value="Unassembled WGS sequence"/>
</dbReference>
<evidence type="ECO:0000256" key="1">
    <source>
        <dbReference type="SAM" id="MobiDB-lite"/>
    </source>
</evidence>
<gene>
    <name evidence="2" type="ORF">L207DRAFT_508341</name>
</gene>
<organism evidence="2 3">
    <name type="scientific">Hyaloscypha variabilis (strain UAMH 11265 / GT02V1 / F)</name>
    <name type="common">Meliniomyces variabilis</name>
    <dbReference type="NCBI Taxonomy" id="1149755"/>
    <lineage>
        <taxon>Eukaryota</taxon>
        <taxon>Fungi</taxon>
        <taxon>Dikarya</taxon>
        <taxon>Ascomycota</taxon>
        <taxon>Pezizomycotina</taxon>
        <taxon>Leotiomycetes</taxon>
        <taxon>Helotiales</taxon>
        <taxon>Hyaloscyphaceae</taxon>
        <taxon>Hyaloscypha</taxon>
        <taxon>Hyaloscypha variabilis</taxon>
    </lineage>
</organism>
<feature type="compositionally biased region" description="Basic residues" evidence="1">
    <location>
        <begin position="1"/>
        <end position="10"/>
    </location>
</feature>
<keyword evidence="3" id="KW-1185">Reference proteome</keyword>
<name>A0A2J6S3W0_HYAVF</name>
<sequence>MMCFGKKSKPQLRDGSDRFGQSRSRSSIFYDQQYPNKPLESIGDFMASTPGSRNGKNMLEVPESKRRSVRSSYSSTSQTGRCPENWLIFSRGM</sequence>
<evidence type="ECO:0000313" key="3">
    <source>
        <dbReference type="Proteomes" id="UP000235786"/>
    </source>
</evidence>